<dbReference type="Proteomes" id="UP000498740">
    <property type="component" value="Unassembled WGS sequence"/>
</dbReference>
<evidence type="ECO:0000256" key="9">
    <source>
        <dbReference type="PIRSR" id="PIRSR601233-3"/>
    </source>
</evidence>
<keyword evidence="5" id="KW-0692">RNA repair</keyword>
<keyword evidence="4" id="KW-0547">Nucleotide-binding</keyword>
<organism evidence="11 12">
    <name type="scientific">Streptomyces microflavus</name>
    <name type="common">Streptomyces lipmanii</name>
    <dbReference type="NCBI Taxonomy" id="1919"/>
    <lineage>
        <taxon>Bacteria</taxon>
        <taxon>Bacillati</taxon>
        <taxon>Actinomycetota</taxon>
        <taxon>Actinomycetes</taxon>
        <taxon>Kitasatosporales</taxon>
        <taxon>Streptomycetaceae</taxon>
        <taxon>Streptomyces</taxon>
    </lineage>
</organism>
<dbReference type="EMBL" id="BLWD01000001">
    <property type="protein sequence ID" value="GFN04779.1"/>
    <property type="molecule type" value="Genomic_DNA"/>
</dbReference>
<dbReference type="GO" id="GO:0170057">
    <property type="term" value="F:RNA ligase (GTP) activity"/>
    <property type="evidence" value="ECO:0007669"/>
    <property type="project" value="UniProtKB-EC"/>
</dbReference>
<feature type="region of interest" description="Disordered" evidence="10">
    <location>
        <begin position="74"/>
        <end position="93"/>
    </location>
</feature>
<dbReference type="GO" id="GO:0006281">
    <property type="term" value="P:DNA repair"/>
    <property type="evidence" value="ECO:0007669"/>
    <property type="project" value="TreeGrafter"/>
</dbReference>
<keyword evidence="7 9" id="KW-0464">Manganese</keyword>
<gene>
    <name evidence="11" type="ORF">Smic_33350</name>
</gene>
<evidence type="ECO:0000256" key="7">
    <source>
        <dbReference type="ARBA" id="ARBA00023211"/>
    </source>
</evidence>
<proteinExistence type="predicted"/>
<sequence length="115" mass="12137">MQGAVCPAAVGVDIGCGMSAVRTSLTANDLPGDLSRLRSKIEQAIPVGRGMHDGAVDPGKLHGFPTSGWDDFWGGSTGSRKRSSSVRNVPRSRWERSDQVIILSSSVSMRPVLSG</sequence>
<evidence type="ECO:0000256" key="6">
    <source>
        <dbReference type="ARBA" id="ARBA00023134"/>
    </source>
</evidence>
<evidence type="ECO:0000256" key="1">
    <source>
        <dbReference type="ARBA" id="ARBA00012726"/>
    </source>
</evidence>
<dbReference type="AlphaFoldDB" id="A0A7J0CQV5"/>
<dbReference type="Pfam" id="PF01139">
    <property type="entry name" value="RtcB"/>
    <property type="match status" value="1"/>
</dbReference>
<protein>
    <recommendedName>
        <fullName evidence="1">3'-phosphate/5'-hydroxy nucleic acid ligase</fullName>
        <ecNumber evidence="1">6.5.1.8</ecNumber>
    </recommendedName>
</protein>
<dbReference type="InterPro" id="IPR001233">
    <property type="entry name" value="RtcB"/>
</dbReference>
<dbReference type="InterPro" id="IPR052915">
    <property type="entry name" value="RtcB-like"/>
</dbReference>
<dbReference type="PANTHER" id="PTHR43749:SF2">
    <property type="entry name" value="RNA-SPLICING LIGASE RTCB"/>
    <property type="match status" value="1"/>
</dbReference>
<keyword evidence="6" id="KW-0342">GTP-binding</keyword>
<dbReference type="EC" id="6.5.1.8" evidence="1"/>
<dbReference type="InterPro" id="IPR036025">
    <property type="entry name" value="RtcB-like_sf"/>
</dbReference>
<dbReference type="GO" id="GO:0005525">
    <property type="term" value="F:GTP binding"/>
    <property type="evidence" value="ECO:0007669"/>
    <property type="project" value="UniProtKB-KW"/>
</dbReference>
<comment type="catalytic activity">
    <reaction evidence="8">
        <text>a 3'-end 3'-phospho-ribonucleotide-RNA + a 5'-end dephospho-ribonucleoside-RNA + GTP = a ribonucleotidyl-ribonucleotide-RNA + GMP + diphosphate</text>
        <dbReference type="Rhea" id="RHEA:68076"/>
        <dbReference type="Rhea" id="RHEA-COMP:10463"/>
        <dbReference type="Rhea" id="RHEA-COMP:13936"/>
        <dbReference type="Rhea" id="RHEA-COMP:17355"/>
        <dbReference type="ChEBI" id="CHEBI:33019"/>
        <dbReference type="ChEBI" id="CHEBI:37565"/>
        <dbReference type="ChEBI" id="CHEBI:58115"/>
        <dbReference type="ChEBI" id="CHEBI:83062"/>
        <dbReference type="ChEBI" id="CHEBI:138284"/>
        <dbReference type="ChEBI" id="CHEBI:173118"/>
        <dbReference type="EC" id="6.5.1.8"/>
    </reaction>
</comment>
<evidence type="ECO:0000313" key="11">
    <source>
        <dbReference type="EMBL" id="GFN04779.1"/>
    </source>
</evidence>
<comment type="caution">
    <text evidence="11">The sequence shown here is derived from an EMBL/GenBank/DDBJ whole genome shotgun (WGS) entry which is preliminary data.</text>
</comment>
<evidence type="ECO:0000256" key="5">
    <source>
        <dbReference type="ARBA" id="ARBA00022800"/>
    </source>
</evidence>
<comment type="cofactor">
    <cofactor evidence="9">
        <name>Mn(2+)</name>
        <dbReference type="ChEBI" id="CHEBI:29035"/>
    </cofactor>
    <text evidence="9">Binds 2 manganese ions per subunit.</text>
</comment>
<dbReference type="GO" id="GO:0030145">
    <property type="term" value="F:manganese ion binding"/>
    <property type="evidence" value="ECO:0007669"/>
    <property type="project" value="TreeGrafter"/>
</dbReference>
<dbReference type="PANTHER" id="PTHR43749">
    <property type="entry name" value="RNA-SPLICING LIGASE RTCB"/>
    <property type="match status" value="1"/>
</dbReference>
<dbReference type="SUPFAM" id="SSF103365">
    <property type="entry name" value="Hypothetical protein PH1602"/>
    <property type="match status" value="1"/>
</dbReference>
<dbReference type="GO" id="GO:0003909">
    <property type="term" value="F:DNA ligase activity"/>
    <property type="evidence" value="ECO:0007669"/>
    <property type="project" value="TreeGrafter"/>
</dbReference>
<reference evidence="11 12" key="1">
    <citation type="submission" date="2020-05" db="EMBL/GenBank/DDBJ databases">
        <title>Whole genome shotgun sequence of Streptomyces microflavus NBRC 13062.</title>
        <authorList>
            <person name="Komaki H."/>
            <person name="Tamura T."/>
        </authorList>
    </citation>
    <scope>NUCLEOTIDE SEQUENCE [LARGE SCALE GENOMIC DNA]</scope>
    <source>
        <strain evidence="11 12">NBRC 13062</strain>
    </source>
</reference>
<accession>A0A7J0CQV5</accession>
<dbReference type="GO" id="GO:0042245">
    <property type="term" value="P:RNA repair"/>
    <property type="evidence" value="ECO:0007669"/>
    <property type="project" value="UniProtKB-KW"/>
</dbReference>
<dbReference type="Gene3D" id="3.90.1860.10">
    <property type="entry name" value="tRNA-splicing ligase RtcB"/>
    <property type="match status" value="1"/>
</dbReference>
<evidence type="ECO:0000256" key="10">
    <source>
        <dbReference type="SAM" id="MobiDB-lite"/>
    </source>
</evidence>
<keyword evidence="3 9" id="KW-0479">Metal-binding</keyword>
<evidence type="ECO:0000256" key="8">
    <source>
        <dbReference type="ARBA" id="ARBA00047746"/>
    </source>
</evidence>
<evidence type="ECO:0000256" key="2">
    <source>
        <dbReference type="ARBA" id="ARBA00022598"/>
    </source>
</evidence>
<evidence type="ECO:0000256" key="3">
    <source>
        <dbReference type="ARBA" id="ARBA00022723"/>
    </source>
</evidence>
<feature type="binding site" evidence="9">
    <location>
        <position position="13"/>
    </location>
    <ligand>
        <name>Mn(2+)</name>
        <dbReference type="ChEBI" id="CHEBI:29035"/>
        <label>1</label>
    </ligand>
</feature>
<evidence type="ECO:0000313" key="12">
    <source>
        <dbReference type="Proteomes" id="UP000498740"/>
    </source>
</evidence>
<name>A0A7J0CQV5_STRMI</name>
<keyword evidence="2" id="KW-0436">Ligase</keyword>
<dbReference type="GO" id="GO:0006396">
    <property type="term" value="P:RNA processing"/>
    <property type="evidence" value="ECO:0007669"/>
    <property type="project" value="InterPro"/>
</dbReference>
<evidence type="ECO:0000256" key="4">
    <source>
        <dbReference type="ARBA" id="ARBA00022741"/>
    </source>
</evidence>